<dbReference type="STRING" id="983966.A0A1E4S349"/>
<dbReference type="InterPro" id="IPR041335">
    <property type="entry name" value="HSM3_N"/>
</dbReference>
<evidence type="ECO:0000259" key="10">
    <source>
        <dbReference type="Pfam" id="PF18795"/>
    </source>
</evidence>
<keyword evidence="7" id="KW-0234">DNA repair</keyword>
<accession>A0A1E4S349</accession>
<dbReference type="Proteomes" id="UP000094389">
    <property type="component" value="Unassembled WGS sequence"/>
</dbReference>
<protein>
    <recommendedName>
        <fullName evidence="3">DNA mismatch repair protein HSM3</fullName>
    </recommendedName>
</protein>
<dbReference type="Pfam" id="PF18795">
    <property type="entry name" value="HSM3_N"/>
    <property type="match status" value="1"/>
</dbReference>
<dbReference type="Pfam" id="PF18794">
    <property type="entry name" value="HSM3_C"/>
    <property type="match status" value="1"/>
</dbReference>
<dbReference type="Gene3D" id="1.25.10.50">
    <property type="match status" value="1"/>
</dbReference>
<dbReference type="GeneID" id="30991752"/>
<feature type="domain" description="DNA mismatch repair protein HSM3 C-terminal" evidence="9">
    <location>
        <begin position="282"/>
        <end position="439"/>
    </location>
</feature>
<comment type="similarity">
    <text evidence="2">Belongs to the proteasome subunit S5B/HSM3 family.</text>
</comment>
<evidence type="ECO:0000256" key="7">
    <source>
        <dbReference type="ARBA" id="ARBA00023204"/>
    </source>
</evidence>
<evidence type="ECO:0000256" key="2">
    <source>
        <dbReference type="ARBA" id="ARBA00006823"/>
    </source>
</evidence>
<dbReference type="OrthoDB" id="4074002at2759"/>
<evidence type="ECO:0000259" key="9">
    <source>
        <dbReference type="Pfam" id="PF18794"/>
    </source>
</evidence>
<organism evidence="11 12">
    <name type="scientific">Cyberlindnera jadinii (strain ATCC 18201 / CBS 1600 / BCRC 20928 / JCM 3617 / NBRC 0987 / NRRL Y-1542)</name>
    <name type="common">Torula yeast</name>
    <name type="synonym">Candida utilis</name>
    <dbReference type="NCBI Taxonomy" id="983966"/>
    <lineage>
        <taxon>Eukaryota</taxon>
        <taxon>Fungi</taxon>
        <taxon>Dikarya</taxon>
        <taxon>Ascomycota</taxon>
        <taxon>Saccharomycotina</taxon>
        <taxon>Saccharomycetes</taxon>
        <taxon>Phaffomycetales</taxon>
        <taxon>Phaffomycetaceae</taxon>
        <taxon>Cyberlindnera</taxon>
    </lineage>
</organism>
<gene>
    <name evidence="11" type="ORF">CYBJADRAFT_189781</name>
</gene>
<dbReference type="EMBL" id="KV453929">
    <property type="protein sequence ID" value="ODV73938.1"/>
    <property type="molecule type" value="Genomic_DNA"/>
</dbReference>
<evidence type="ECO:0000256" key="1">
    <source>
        <dbReference type="ARBA" id="ARBA00004496"/>
    </source>
</evidence>
<evidence type="ECO:0000313" key="12">
    <source>
        <dbReference type="Proteomes" id="UP000094389"/>
    </source>
</evidence>
<evidence type="ECO:0000256" key="3">
    <source>
        <dbReference type="ARBA" id="ARBA00019167"/>
    </source>
</evidence>
<sequence>MANEQERFLKEIQNQLSSALENKELDDGYLESATDRLSLDKSLWDHQESLAVIAQLAVRLLNVGKDYNLEAVLSLLDVLLKALPFETIISLFPVEAIATALQSPVPQVQSLGLKVVGKAQPVDIIANTELIPLCVELFANEGSTVGVVNDFEKSMTVLVTGELIRRRLLSSQVLGTLRRMLASVSLRMRLNDLLLKLFQYVKPGEIPDDLYQFDKWLDDDFWIVSTIDFYTSLLELGKNWIVDDISQSIVSLSKEFCSHEQSTAHYTLNGLLGALSRTSMELTKQVDDESVHISIEDTDLLIMLSPEYIYEYRKDIIKSLGPLSDQNAAIYISLMGSEGAFKLAEPQFHSGYLSRCDYLNFLIFALGLTSHSYTKAYLLTSAPSIMNRILEPGNRIIEPDSYELRRRCLSNLIQDDRELGVWKQKVFAVWRSITQGQSFRPGVEIMDTSL</sequence>
<keyword evidence="12" id="KW-1185">Reference proteome</keyword>
<keyword evidence="4" id="KW-0963">Cytoplasm</keyword>
<proteinExistence type="inferred from homology"/>
<name>A0A1E4S349_CYBJN</name>
<dbReference type="GO" id="GO:0006281">
    <property type="term" value="P:DNA repair"/>
    <property type="evidence" value="ECO:0007669"/>
    <property type="project" value="UniProtKB-KW"/>
</dbReference>
<keyword evidence="6" id="KW-0143">Chaperone</keyword>
<comment type="function">
    <text evidence="8">Involved in DNA mismatch repair in slow-growing cells. Acts as a chaperone during the assembly of the 26S proteasome, specifically of the base subcomplex of the 19S regulatory complex (RC).</text>
</comment>
<evidence type="ECO:0000313" key="11">
    <source>
        <dbReference type="EMBL" id="ODV73938.1"/>
    </source>
</evidence>
<evidence type="ECO:0000256" key="8">
    <source>
        <dbReference type="ARBA" id="ARBA00024671"/>
    </source>
</evidence>
<dbReference type="RefSeq" id="XP_020070977.1">
    <property type="nucleotide sequence ID" value="XM_020217356.1"/>
</dbReference>
<evidence type="ECO:0000256" key="4">
    <source>
        <dbReference type="ARBA" id="ARBA00022490"/>
    </source>
</evidence>
<comment type="subcellular location">
    <subcellularLocation>
        <location evidence="1">Cytoplasm</location>
    </subcellularLocation>
</comment>
<evidence type="ECO:0000256" key="5">
    <source>
        <dbReference type="ARBA" id="ARBA00022763"/>
    </source>
</evidence>
<dbReference type="Gene3D" id="1.25.40.580">
    <property type="match status" value="1"/>
</dbReference>
<dbReference type="AlphaFoldDB" id="A0A1E4S349"/>
<evidence type="ECO:0000256" key="6">
    <source>
        <dbReference type="ARBA" id="ARBA00023186"/>
    </source>
</evidence>
<dbReference type="OMA" id="YMEQMVL"/>
<feature type="domain" description="DNA mismatch repair protein HSM3 N-terminal" evidence="10">
    <location>
        <begin position="14"/>
        <end position="235"/>
    </location>
</feature>
<keyword evidence="5" id="KW-0227">DNA damage</keyword>
<dbReference type="GO" id="GO:0005737">
    <property type="term" value="C:cytoplasm"/>
    <property type="evidence" value="ECO:0007669"/>
    <property type="project" value="UniProtKB-SubCell"/>
</dbReference>
<reference evidence="11 12" key="1">
    <citation type="journal article" date="2016" name="Proc. Natl. Acad. Sci. U.S.A.">
        <title>Comparative genomics of biotechnologically important yeasts.</title>
        <authorList>
            <person name="Riley R."/>
            <person name="Haridas S."/>
            <person name="Wolfe K.H."/>
            <person name="Lopes M.R."/>
            <person name="Hittinger C.T."/>
            <person name="Goeker M."/>
            <person name="Salamov A.A."/>
            <person name="Wisecaver J.H."/>
            <person name="Long T.M."/>
            <person name="Calvey C.H."/>
            <person name="Aerts A.L."/>
            <person name="Barry K.W."/>
            <person name="Choi C."/>
            <person name="Clum A."/>
            <person name="Coughlan A.Y."/>
            <person name="Deshpande S."/>
            <person name="Douglass A.P."/>
            <person name="Hanson S.J."/>
            <person name="Klenk H.-P."/>
            <person name="LaButti K.M."/>
            <person name="Lapidus A."/>
            <person name="Lindquist E.A."/>
            <person name="Lipzen A.M."/>
            <person name="Meier-Kolthoff J.P."/>
            <person name="Ohm R.A."/>
            <person name="Otillar R.P."/>
            <person name="Pangilinan J.L."/>
            <person name="Peng Y."/>
            <person name="Rokas A."/>
            <person name="Rosa C.A."/>
            <person name="Scheuner C."/>
            <person name="Sibirny A.A."/>
            <person name="Slot J.C."/>
            <person name="Stielow J.B."/>
            <person name="Sun H."/>
            <person name="Kurtzman C.P."/>
            <person name="Blackwell M."/>
            <person name="Grigoriev I.V."/>
            <person name="Jeffries T.W."/>
        </authorList>
    </citation>
    <scope>NUCLEOTIDE SEQUENCE [LARGE SCALE GENOMIC DNA]</scope>
    <source>
        <strain evidence="12">ATCC 18201 / CBS 1600 / BCRC 20928 / JCM 3617 / NBRC 0987 / NRRL Y-1542</strain>
    </source>
</reference>
<dbReference type="InterPro" id="IPR040752">
    <property type="entry name" value="HSM3_C"/>
</dbReference>